<dbReference type="InterPro" id="IPR003137">
    <property type="entry name" value="PA_domain"/>
</dbReference>
<keyword evidence="14" id="KW-0812">Transmembrane</keyword>
<feature type="domain" description="Gram-positive cocci surface proteins LPxTG" evidence="16">
    <location>
        <begin position="1997"/>
        <end position="2032"/>
    </location>
</feature>
<dbReference type="PRINTS" id="PR00723">
    <property type="entry name" value="SUBTILISIN"/>
</dbReference>
<dbReference type="CDD" id="cd07475">
    <property type="entry name" value="Peptidases_S8_C5a_Peptidase"/>
    <property type="match status" value="1"/>
</dbReference>
<feature type="region of interest" description="Disordered" evidence="13">
    <location>
        <begin position="1794"/>
        <end position="1998"/>
    </location>
</feature>
<dbReference type="GO" id="GO:0016020">
    <property type="term" value="C:membrane"/>
    <property type="evidence" value="ECO:0007669"/>
    <property type="project" value="InterPro"/>
</dbReference>
<dbReference type="Gene3D" id="2.60.40.4070">
    <property type="match status" value="1"/>
</dbReference>
<dbReference type="InterPro" id="IPR019931">
    <property type="entry name" value="LPXTG_anchor"/>
</dbReference>
<sequence length="2032" mass="213289">MQTKKKGLSILLASTVALGALAVLPVGEVQAKAAISQQTKEKSLAKTVAAGQTATDTTSAVTSQAIATQLAAKGIDYHKLNKVQQQDTYVDVIVQMSAAPASENGTLKTDYSSTAEIQQKTSKVIAAQASVKAAVEQVTHQAAGESYGYVVNGFTTKVRVADIPQLKQIAGVKTVTLAKVYYPTDAKANSMANVQAVWSNYKYKGEGTVVSVIDTGIDPTHKDMRLSDAKKAKLKRADVEQFTKTAKHGRYFTDKVPYGFNYADNNDTITDDTVDEQHGMHVAGIIGANGTGSDPTKSVVGVAPESQLLAMKVFTNSDTSATTGSSTLVSAIEDSAKLGADVLNMSLGSVSGNQTLADPEIAAVQNANESGTAAVISAGNSGTSGSATEGVNKDYYGLQDNETVGSPGTARGATTVASAENTDVIGQSATITDGSGLKLGPETIQLSSNDFIDRFDKKKFYVVKDATGKLSIGGASDYTADAKGKIAIVKRGDIAFTDKQKYAEEAGASGLIIVNNDGTATALTSIKLDATFPTFGLSSVTGQKLVDWVTAHPNDELGVKIGLALLPNQKYNADRMSDFTSYGPVSNLAFKPDITAPGGNIWSTQNNNGYTNLSGTSMASPFIAGSQALLKQALNNKDNPFYADYKKLKGTALTDFLKTIEMNTAQPVNDINYNNVIVSPRRQGAGFVDVKAAIDALEKNPSTVVSENGYPAVELKDFTSTDKTFKLTFTNRTKHELTYQMDSNEDTNAVYTSATDLNSGVLYDKKINGATIKPDGEIVVPAGQSVQVGFTLSLPKSFDQQQFVEGFLNFKGSDGSRLNLPYMGFFGDWNDGKIVDGINGQTYAPASGNYGTVPVITSRRTKNQFIGGLVNDASGNPTIDEKAIAISSSKDAIYNEISMQYYLLRNISNVQVDVLDGQGNKLTTLSSSTNQTKTYYDARAGMYIYYQAPTWDGTYYDQRDGNIKTAQDGSYTYRLSGVPEGGNKRQTYDVPFKLDSKAPDVRNLSLTSKNENGKTAYYLKVEAKDELSGLDAAKDIKTSINDVTNLEGTFATTGTTADGYTQLEVPLTDKQAQALGEGDNQVEVYLTDNASNPTYQSAAVQKPGSTTFSLIVNGGGLPNKISSTTENYEAGKQGGKYTFSGTYPAPVYGTYTDAQGKKHDLTTTYDAATNSFTASMALTADDYATKVDLYADKAHTQLLKHFDTDVRLTAPTFRDLKINNNQDQTSESTVKVTGTASADTKQVTITNGSTKTPVTLDNKHQFSVDVPVNYGDNTLKVTAEDEDGNTAVQEQKVSSTYDADVLKDAVTFDQGVHFGANDLSNINQIKYYDPKTGIATITGKVKHPTTTLQVDGKQVPIKSDLTFSFTLNLGTAGQKPFGVVVGDTTQNKTFQEALTFTLDAIPPTLSLDQPTDKPVYTNDPNFRITGTATDNVNYLELAINGSNVASQYADVDMNSGKPGHMAIDQAVKLLEGKNVLTVAVTDSEKNVTTKKLTVYYEPKKTLAAPTVTPSTTDPAKQVTLTVKNVAAGETVQYSADDGKTYQDLPANGLNVTANGSFKFKAVDLYGNESPAVDYVVKNIKTDDPAQLQQAKTALQDLIAKAKTTAATGKYLDASVTALNTAVAAAQAALDQSDATVDSLTAANNQLTTALNQLVLKLPADQQDALLNKLQSAKDVLGTTFGGQANPATGMTFTAELDALAAETKAGTSTADQLDANFNKMLDAALTQLAKAVKDDTPATVGDAKDTTTGQTWYEQIDAALTAGTAATADTQKIAQLQGLFSLKAKIAAAVEAAKQAGGNGSDSNKGGSTDGGNGSDSNKGGSTDGSNGSDSNKGGSTDGGNGSDSNKGGSTDGSNGSNSNKGGSTNKGNGSDSNNGGSDKDSNNGGSTNDDKGNDLNKGGSGSGANKDGTGNDPNNNGGTLAPEPNPGSGKDQKPGEGGGSPADTKQQPSTPAGAGTQPLGTAGKDDTTPQLPASTGQGDGTSTHDTNQQTSKKDILPRTAEVGQAAALAFLGAFITSIVGFLGVHRRRKEH</sequence>
<dbReference type="SUPFAM" id="SSF52743">
    <property type="entry name" value="Subtilisin-like"/>
    <property type="match status" value="1"/>
</dbReference>
<dbReference type="Pfam" id="PF07554">
    <property type="entry name" value="FIVAR"/>
    <property type="match status" value="1"/>
</dbReference>
<dbReference type="PANTHER" id="PTHR43806:SF11">
    <property type="entry name" value="CEREVISIN-RELATED"/>
    <property type="match status" value="1"/>
</dbReference>
<accession>A0A5R8LXX5</accession>
<evidence type="ECO:0000256" key="6">
    <source>
        <dbReference type="ARBA" id="ARBA00022737"/>
    </source>
</evidence>
<evidence type="ECO:0000313" key="17">
    <source>
        <dbReference type="EMBL" id="TLF42140.1"/>
    </source>
</evidence>
<keyword evidence="5 15" id="KW-0732">Signal</keyword>
<keyword evidence="8 11" id="KW-0720">Serine protease</keyword>
<reference evidence="17 18" key="1">
    <citation type="submission" date="2019-05" db="EMBL/GenBank/DDBJ databases">
        <title>Genome-based reclassification of Lactobacillus casei as Lactobacillus casei subsp. casei. subsp.nov., description of Lactobacillus casei subsp. zeae subsp. nov., and emended description of Lactobacillus casei.</title>
        <authorList>
            <person name="Huang C.-H."/>
        </authorList>
    </citation>
    <scope>NUCLEOTIDE SEQUENCE [LARGE SCALE GENOMIC DNA]</scope>
    <source>
        <strain evidence="17 18">CRBIP24.58</strain>
    </source>
</reference>
<evidence type="ECO:0000256" key="8">
    <source>
        <dbReference type="ARBA" id="ARBA00022825"/>
    </source>
</evidence>
<dbReference type="InterPro" id="IPR023828">
    <property type="entry name" value="Peptidase_S8_Ser-AS"/>
</dbReference>
<dbReference type="Gene3D" id="3.50.30.30">
    <property type="match status" value="1"/>
</dbReference>
<feature type="active site" description="Charge relay system" evidence="10 11">
    <location>
        <position position="214"/>
    </location>
</feature>
<evidence type="ECO:0000256" key="7">
    <source>
        <dbReference type="ARBA" id="ARBA00022801"/>
    </source>
</evidence>
<feature type="active site" description="Charge relay system" evidence="10 11">
    <location>
        <position position="617"/>
    </location>
</feature>
<feature type="compositionally biased region" description="Low complexity" evidence="13">
    <location>
        <begin position="1843"/>
        <end position="1888"/>
    </location>
</feature>
<dbReference type="InterPro" id="IPR013783">
    <property type="entry name" value="Ig-like_fold"/>
</dbReference>
<keyword evidence="7 11" id="KW-0378">Hydrolase</keyword>
<evidence type="ECO:0000256" key="9">
    <source>
        <dbReference type="ARBA" id="ARBA00023088"/>
    </source>
</evidence>
<dbReference type="InterPro" id="IPR023827">
    <property type="entry name" value="Peptidase_S8_Asp-AS"/>
</dbReference>
<evidence type="ECO:0000256" key="5">
    <source>
        <dbReference type="ARBA" id="ARBA00022729"/>
    </source>
</evidence>
<dbReference type="Proteomes" id="UP000307781">
    <property type="component" value="Unassembled WGS sequence"/>
</dbReference>
<dbReference type="PROSITE" id="PS00138">
    <property type="entry name" value="SUBTILASE_SER"/>
    <property type="match status" value="1"/>
</dbReference>
<dbReference type="Gene3D" id="3.40.50.200">
    <property type="entry name" value="Peptidase S8/S53 domain"/>
    <property type="match status" value="1"/>
</dbReference>
<evidence type="ECO:0000256" key="12">
    <source>
        <dbReference type="RuleBase" id="RU003355"/>
    </source>
</evidence>
<dbReference type="RefSeq" id="WP_138117955.1">
    <property type="nucleotide sequence ID" value="NZ_VBWN01000004.1"/>
</dbReference>
<dbReference type="Pfam" id="PF00082">
    <property type="entry name" value="Peptidase_S8"/>
    <property type="match status" value="1"/>
</dbReference>
<evidence type="ECO:0000256" key="14">
    <source>
        <dbReference type="SAM" id="Phobius"/>
    </source>
</evidence>
<feature type="compositionally biased region" description="Polar residues" evidence="13">
    <location>
        <begin position="1969"/>
        <end position="1991"/>
    </location>
</feature>
<dbReference type="PROSITE" id="PS50847">
    <property type="entry name" value="GRAM_POS_ANCHORING"/>
    <property type="match status" value="1"/>
</dbReference>
<dbReference type="InterPro" id="IPR046450">
    <property type="entry name" value="PA_dom_sf"/>
</dbReference>
<dbReference type="SUPFAM" id="SSF52025">
    <property type="entry name" value="PA domain"/>
    <property type="match status" value="1"/>
</dbReference>
<evidence type="ECO:0000259" key="16">
    <source>
        <dbReference type="PROSITE" id="PS50847"/>
    </source>
</evidence>
<evidence type="ECO:0000313" key="18">
    <source>
        <dbReference type="Proteomes" id="UP000307781"/>
    </source>
</evidence>
<keyword evidence="6" id="KW-0677">Repeat</keyword>
<comment type="caution">
    <text evidence="17">The sequence shown here is derived from an EMBL/GenBank/DDBJ whole genome shotgun (WGS) entry which is preliminary data.</text>
</comment>
<feature type="active site" description="Charge relay system" evidence="10 11">
    <location>
        <position position="278"/>
    </location>
</feature>
<dbReference type="Gene3D" id="2.60.40.10">
    <property type="entry name" value="Immunoglobulins"/>
    <property type="match status" value="2"/>
</dbReference>
<dbReference type="PROSITE" id="PS51892">
    <property type="entry name" value="SUBTILASE"/>
    <property type="match status" value="1"/>
</dbReference>
<dbReference type="InterPro" id="IPR034216">
    <property type="entry name" value="C5a_Peptidase"/>
</dbReference>
<evidence type="ECO:0000256" key="4">
    <source>
        <dbReference type="ARBA" id="ARBA00022670"/>
    </source>
</evidence>
<feature type="signal peptide" evidence="15">
    <location>
        <begin position="1"/>
        <end position="22"/>
    </location>
</feature>
<keyword evidence="14" id="KW-0472">Membrane</keyword>
<name>A0A5R8LXX5_LACZE</name>
<dbReference type="InterPro" id="IPR036852">
    <property type="entry name" value="Peptidase_S8/S53_dom_sf"/>
</dbReference>
<comment type="similarity">
    <text evidence="1 11 12">Belongs to the peptidase S8 family.</text>
</comment>
<feature type="compositionally biased region" description="Low complexity" evidence="13">
    <location>
        <begin position="1815"/>
        <end position="1835"/>
    </location>
</feature>
<evidence type="ECO:0000256" key="15">
    <source>
        <dbReference type="SAM" id="SignalP"/>
    </source>
</evidence>
<keyword evidence="9" id="KW-0572">Peptidoglycan-anchor</keyword>
<dbReference type="InterPro" id="IPR050131">
    <property type="entry name" value="Peptidase_S8_subtilisin-like"/>
</dbReference>
<dbReference type="GO" id="GO:0004252">
    <property type="term" value="F:serine-type endopeptidase activity"/>
    <property type="evidence" value="ECO:0007669"/>
    <property type="project" value="UniProtKB-UniRule"/>
</dbReference>
<dbReference type="Gene3D" id="1.20.1270.90">
    <property type="entry name" value="AF1782-like"/>
    <property type="match status" value="1"/>
</dbReference>
<keyword evidence="4 11" id="KW-0645">Protease</keyword>
<dbReference type="InterPro" id="IPR010435">
    <property type="entry name" value="C5a/SBT2-like_Fn3"/>
</dbReference>
<evidence type="ECO:0000256" key="10">
    <source>
        <dbReference type="PIRSR" id="PIRSR615500-1"/>
    </source>
</evidence>
<evidence type="ECO:0000256" key="11">
    <source>
        <dbReference type="PROSITE-ProRule" id="PRU01240"/>
    </source>
</evidence>
<dbReference type="PROSITE" id="PS00136">
    <property type="entry name" value="SUBTILASE_ASP"/>
    <property type="match status" value="1"/>
</dbReference>
<dbReference type="PANTHER" id="PTHR43806">
    <property type="entry name" value="PEPTIDASE S8"/>
    <property type="match status" value="1"/>
</dbReference>
<keyword evidence="3" id="KW-0964">Secreted</keyword>
<dbReference type="InterPro" id="IPR015500">
    <property type="entry name" value="Peptidase_S8_subtilisin-rel"/>
</dbReference>
<dbReference type="Pfam" id="PF02225">
    <property type="entry name" value="PA"/>
    <property type="match status" value="1"/>
</dbReference>
<evidence type="ECO:0000256" key="1">
    <source>
        <dbReference type="ARBA" id="ARBA00011073"/>
    </source>
</evidence>
<dbReference type="InterPro" id="IPR000209">
    <property type="entry name" value="Peptidase_S8/S53_dom"/>
</dbReference>
<dbReference type="PROSITE" id="PS00137">
    <property type="entry name" value="SUBTILASE_HIS"/>
    <property type="match status" value="1"/>
</dbReference>
<proteinExistence type="inferred from homology"/>
<feature type="compositionally biased region" description="Low complexity" evidence="13">
    <location>
        <begin position="1794"/>
        <end position="1807"/>
    </location>
</feature>
<dbReference type="InterPro" id="IPR022398">
    <property type="entry name" value="Peptidase_S8_His-AS"/>
</dbReference>
<keyword evidence="2" id="KW-0134">Cell wall</keyword>
<dbReference type="EMBL" id="VBWN01000004">
    <property type="protein sequence ID" value="TLF42140.1"/>
    <property type="molecule type" value="Genomic_DNA"/>
</dbReference>
<gene>
    <name evidence="17" type="ORF">FEI14_07570</name>
</gene>
<keyword evidence="14" id="KW-1133">Transmembrane helix</keyword>
<organism evidence="17 18">
    <name type="scientific">Lacticaseibacillus zeae</name>
    <name type="common">Lactobacillus zeae</name>
    <dbReference type="NCBI Taxonomy" id="57037"/>
    <lineage>
        <taxon>Bacteria</taxon>
        <taxon>Bacillati</taxon>
        <taxon>Bacillota</taxon>
        <taxon>Bacilli</taxon>
        <taxon>Lactobacillales</taxon>
        <taxon>Lactobacillaceae</taxon>
        <taxon>Lacticaseibacillus</taxon>
    </lineage>
</organism>
<evidence type="ECO:0000256" key="2">
    <source>
        <dbReference type="ARBA" id="ARBA00022512"/>
    </source>
</evidence>
<dbReference type="Gene3D" id="2.60.40.1710">
    <property type="entry name" value="Subtilisin-like superfamily"/>
    <property type="match status" value="1"/>
</dbReference>
<feature type="chain" id="PRO_5038707830" evidence="15">
    <location>
        <begin position="23"/>
        <end position="2032"/>
    </location>
</feature>
<feature type="transmembrane region" description="Helical" evidence="14">
    <location>
        <begin position="2006"/>
        <end position="2025"/>
    </location>
</feature>
<dbReference type="GO" id="GO:0006508">
    <property type="term" value="P:proteolysis"/>
    <property type="evidence" value="ECO:0007669"/>
    <property type="project" value="UniProtKB-KW"/>
</dbReference>
<evidence type="ECO:0000256" key="3">
    <source>
        <dbReference type="ARBA" id="ARBA00022525"/>
    </source>
</evidence>
<feature type="compositionally biased region" description="Low complexity" evidence="13">
    <location>
        <begin position="1908"/>
        <end position="1920"/>
    </location>
</feature>
<dbReference type="Pfam" id="PF06280">
    <property type="entry name" value="fn3_5"/>
    <property type="match status" value="1"/>
</dbReference>
<protein>
    <submittedName>
        <fullName evidence="17">Peptidase S8</fullName>
    </submittedName>
</protein>
<evidence type="ECO:0000256" key="13">
    <source>
        <dbReference type="SAM" id="MobiDB-lite"/>
    </source>
</evidence>